<name>A0A0R2BN84_9LACO</name>
<evidence type="ECO:0008006" key="4">
    <source>
        <dbReference type="Google" id="ProtNLM"/>
    </source>
</evidence>
<dbReference type="OrthoDB" id="2249586at2"/>
<keyword evidence="1" id="KW-1133">Transmembrane helix</keyword>
<gene>
    <name evidence="2" type="ORF">FC84_GL001523</name>
</gene>
<dbReference type="AlphaFoldDB" id="A0A0R2BN84"/>
<dbReference type="EMBL" id="AYYK01000004">
    <property type="protein sequence ID" value="KRM79348.1"/>
    <property type="molecule type" value="Genomic_DNA"/>
</dbReference>
<sequence>MNRWLKALVILLSLLLLSVLLTMMILCAPYVGDYIRIPRWQFIIDLLTNEYFQQYLFWIASGFAILLVLGILVIIFYPRSQQNFELESEGGRLTLDKRAIEGLVRSKLSTRDFVERPHVNIRATKNKINVKIKGQLKRTSSLINQTEVLTTEIRQELQQLLGQRQVHVDVNYQNLRQDKPSTNRSRVV</sequence>
<dbReference type="Proteomes" id="UP000051813">
    <property type="component" value="Unassembled WGS sequence"/>
</dbReference>
<accession>A0A0R2BN84</accession>
<dbReference type="NCBIfam" id="NF033218">
    <property type="entry name" value="anchor_AmaP"/>
    <property type="match status" value="1"/>
</dbReference>
<reference evidence="2 3" key="1">
    <citation type="journal article" date="2015" name="Genome Announc.">
        <title>Expanding the biotechnology potential of lactobacilli through comparative genomics of 213 strains and associated genera.</title>
        <authorList>
            <person name="Sun Z."/>
            <person name="Harris H.M."/>
            <person name="McCann A."/>
            <person name="Guo C."/>
            <person name="Argimon S."/>
            <person name="Zhang W."/>
            <person name="Yang X."/>
            <person name="Jeffery I.B."/>
            <person name="Cooney J.C."/>
            <person name="Kagawa T.F."/>
            <person name="Liu W."/>
            <person name="Song Y."/>
            <person name="Salvetti E."/>
            <person name="Wrobel A."/>
            <person name="Rasinkangas P."/>
            <person name="Parkhill J."/>
            <person name="Rea M.C."/>
            <person name="O'Sullivan O."/>
            <person name="Ritari J."/>
            <person name="Douillard F.P."/>
            <person name="Paul Ross R."/>
            <person name="Yang R."/>
            <person name="Briner A.E."/>
            <person name="Felis G.E."/>
            <person name="de Vos W.M."/>
            <person name="Barrangou R."/>
            <person name="Klaenhammer T.R."/>
            <person name="Caufield P.W."/>
            <person name="Cui Y."/>
            <person name="Zhang H."/>
            <person name="O'Toole P.W."/>
        </authorList>
    </citation>
    <scope>NUCLEOTIDE SEQUENCE [LARGE SCALE GENOMIC DNA]</scope>
    <source>
        <strain evidence="2 3">DSM 20335</strain>
    </source>
</reference>
<proteinExistence type="predicted"/>
<keyword evidence="3" id="KW-1185">Reference proteome</keyword>
<evidence type="ECO:0000313" key="3">
    <source>
        <dbReference type="Proteomes" id="UP000051813"/>
    </source>
</evidence>
<feature type="transmembrane region" description="Helical" evidence="1">
    <location>
        <begin position="55"/>
        <end position="77"/>
    </location>
</feature>
<keyword evidence="1" id="KW-0472">Membrane</keyword>
<dbReference type="RefSeq" id="WP_057755437.1">
    <property type="nucleotide sequence ID" value="NZ_AYYK01000004.1"/>
</dbReference>
<dbReference type="STRING" id="1423738.FC84_GL001523"/>
<comment type="caution">
    <text evidence="2">The sequence shown here is derived from an EMBL/GenBank/DDBJ whole genome shotgun (WGS) entry which is preliminary data.</text>
</comment>
<evidence type="ECO:0000256" key="1">
    <source>
        <dbReference type="SAM" id="Phobius"/>
    </source>
</evidence>
<keyword evidence="1" id="KW-0812">Transmembrane</keyword>
<evidence type="ECO:0000313" key="2">
    <source>
        <dbReference type="EMBL" id="KRM79348.1"/>
    </source>
</evidence>
<dbReference type="PATRIC" id="fig|1423738.3.peg.1540"/>
<organism evidence="2 3">
    <name type="scientific">Lapidilactobacillus dextrinicus DSM 20335</name>
    <dbReference type="NCBI Taxonomy" id="1423738"/>
    <lineage>
        <taxon>Bacteria</taxon>
        <taxon>Bacillati</taxon>
        <taxon>Bacillota</taxon>
        <taxon>Bacilli</taxon>
        <taxon>Lactobacillales</taxon>
        <taxon>Lactobacillaceae</taxon>
        <taxon>Lapidilactobacillus</taxon>
    </lineage>
</organism>
<protein>
    <recommendedName>
        <fullName evidence="4">Alkaline shock response membrane anchor protein AmaP</fullName>
    </recommendedName>
</protein>